<dbReference type="Pfam" id="PF13400">
    <property type="entry name" value="Tad"/>
    <property type="match status" value="1"/>
</dbReference>
<organism evidence="3 4">
    <name type="scientific">Pedococcus ginsenosidimutans</name>
    <dbReference type="NCBI Taxonomy" id="490570"/>
    <lineage>
        <taxon>Bacteria</taxon>
        <taxon>Bacillati</taxon>
        <taxon>Actinomycetota</taxon>
        <taxon>Actinomycetes</taxon>
        <taxon>Micrococcales</taxon>
        <taxon>Intrasporangiaceae</taxon>
        <taxon>Pedococcus</taxon>
    </lineage>
</organism>
<proteinExistence type="predicted"/>
<dbReference type="EMBL" id="BAABLO010000011">
    <property type="protein sequence ID" value="GAA4724906.1"/>
    <property type="molecule type" value="Genomic_DNA"/>
</dbReference>
<feature type="domain" description="Putative Flp pilus-assembly TadG-like N-terminal" evidence="2">
    <location>
        <begin position="18"/>
        <end position="64"/>
    </location>
</feature>
<evidence type="ECO:0000313" key="4">
    <source>
        <dbReference type="Proteomes" id="UP001500556"/>
    </source>
</evidence>
<evidence type="ECO:0000313" key="3">
    <source>
        <dbReference type="EMBL" id="GAA4724906.1"/>
    </source>
</evidence>
<feature type="transmembrane region" description="Helical" evidence="1">
    <location>
        <begin position="20"/>
        <end position="39"/>
    </location>
</feature>
<accession>A0ABP8YBD5</accession>
<protein>
    <recommendedName>
        <fullName evidence="2">Putative Flp pilus-assembly TadG-like N-terminal domain-containing protein</fullName>
    </recommendedName>
</protein>
<dbReference type="RefSeq" id="WP_345503537.1">
    <property type="nucleotide sequence ID" value="NZ_BAABLO010000011.1"/>
</dbReference>
<keyword evidence="4" id="KW-1185">Reference proteome</keyword>
<comment type="caution">
    <text evidence="3">The sequence shown here is derived from an EMBL/GenBank/DDBJ whole genome shotgun (WGS) entry which is preliminary data.</text>
</comment>
<evidence type="ECO:0000256" key="1">
    <source>
        <dbReference type="SAM" id="Phobius"/>
    </source>
</evidence>
<keyword evidence="1" id="KW-0472">Membrane</keyword>
<keyword evidence="1" id="KW-0812">Transmembrane</keyword>
<dbReference type="Proteomes" id="UP001500556">
    <property type="component" value="Unassembled WGS sequence"/>
</dbReference>
<reference evidence="4" key="1">
    <citation type="journal article" date="2019" name="Int. J. Syst. Evol. Microbiol.">
        <title>The Global Catalogue of Microorganisms (GCM) 10K type strain sequencing project: providing services to taxonomists for standard genome sequencing and annotation.</title>
        <authorList>
            <consortium name="The Broad Institute Genomics Platform"/>
            <consortium name="The Broad Institute Genome Sequencing Center for Infectious Disease"/>
            <person name="Wu L."/>
            <person name="Ma J."/>
        </authorList>
    </citation>
    <scope>NUCLEOTIDE SEQUENCE [LARGE SCALE GENOMIC DNA]</scope>
    <source>
        <strain evidence="4">JCM 18961</strain>
    </source>
</reference>
<evidence type="ECO:0000259" key="2">
    <source>
        <dbReference type="Pfam" id="PF13400"/>
    </source>
</evidence>
<sequence>MVLNPRAVLARARRDEQGAVTVVVALMMIVLVMCAALVVDLGNAKDMRRQSQNASDASALAAANMLIPISNNCTVASGQTPPCFKDAVDAAKSFAASNFNVASTDWDSCTDASALTYVPTGSTPCISFDNASSPTTVRVKAPTKNIGTFFGGVTGNQTIAVGSLAHATVAKTVKCSLCFLGNVDAGNGDFSVSGGAIAVNGNVATGPQSYWTSVSNGVVGTVSGAVHPTPPFVQIPAFGDPLAGQIALPLALPVQTPKTDPCTQGPGIYGDVTLNNGPCPLLPGLYYVTGTWGAKNNTVLTSPTGGVTLYAMSPNGLLDLKNGLVNITPMTTGPTAGFSIVYDPTNTNVLTLQGNGLTSITGKVYAPSSVLDFNGGSCFGFSGGPIVLGGATTNGTTSCVVVNNAVDATVYRGKESLTR</sequence>
<name>A0ABP8YBD5_9MICO</name>
<keyword evidence="1" id="KW-1133">Transmembrane helix</keyword>
<dbReference type="InterPro" id="IPR028087">
    <property type="entry name" value="Tad_N"/>
</dbReference>
<gene>
    <name evidence="3" type="ORF">GCM10025782_23730</name>
</gene>